<keyword evidence="2" id="KW-1185">Reference proteome</keyword>
<gene>
    <name evidence="1" type="ORF">BDV39DRAFT_173977</name>
</gene>
<dbReference type="EMBL" id="ML741785">
    <property type="protein sequence ID" value="KAE8328418.1"/>
    <property type="molecule type" value="Genomic_DNA"/>
</dbReference>
<reference evidence="2" key="1">
    <citation type="submission" date="2019-04" db="EMBL/GenBank/DDBJ databases">
        <title>Friends and foes A comparative genomics studyof 23 Aspergillus species from section Flavi.</title>
        <authorList>
            <consortium name="DOE Joint Genome Institute"/>
            <person name="Kjaerbolling I."/>
            <person name="Vesth T."/>
            <person name="Frisvad J.C."/>
            <person name="Nybo J.L."/>
            <person name="Theobald S."/>
            <person name="Kildgaard S."/>
            <person name="Isbrandt T."/>
            <person name="Kuo A."/>
            <person name="Sato A."/>
            <person name="Lyhne E.K."/>
            <person name="Kogle M.E."/>
            <person name="Wiebenga A."/>
            <person name="Kun R.S."/>
            <person name="Lubbers R.J."/>
            <person name="Makela M.R."/>
            <person name="Barry K."/>
            <person name="Chovatia M."/>
            <person name="Clum A."/>
            <person name="Daum C."/>
            <person name="Haridas S."/>
            <person name="He G."/>
            <person name="LaButti K."/>
            <person name="Lipzen A."/>
            <person name="Mondo S."/>
            <person name="Riley R."/>
            <person name="Salamov A."/>
            <person name="Simmons B.A."/>
            <person name="Magnuson J.K."/>
            <person name="Henrissat B."/>
            <person name="Mortensen U.H."/>
            <person name="Larsen T.O."/>
            <person name="Devries R.P."/>
            <person name="Grigoriev I.V."/>
            <person name="Machida M."/>
            <person name="Baker S.E."/>
            <person name="Andersen M.R."/>
        </authorList>
    </citation>
    <scope>NUCLEOTIDE SEQUENCE [LARGE SCALE GENOMIC DNA]</scope>
    <source>
        <strain evidence="2">CBS 130017</strain>
    </source>
</reference>
<organism evidence="1 2">
    <name type="scientific">Aspergillus sergii</name>
    <dbReference type="NCBI Taxonomy" id="1034303"/>
    <lineage>
        <taxon>Eukaryota</taxon>
        <taxon>Fungi</taxon>
        <taxon>Dikarya</taxon>
        <taxon>Ascomycota</taxon>
        <taxon>Pezizomycotina</taxon>
        <taxon>Eurotiomycetes</taxon>
        <taxon>Eurotiomycetidae</taxon>
        <taxon>Eurotiales</taxon>
        <taxon>Aspergillaceae</taxon>
        <taxon>Aspergillus</taxon>
        <taxon>Aspergillus subgen. Circumdati</taxon>
    </lineage>
</organism>
<evidence type="ECO:0000313" key="2">
    <source>
        <dbReference type="Proteomes" id="UP000325945"/>
    </source>
</evidence>
<accession>A0A5N6X6F0</accession>
<proteinExistence type="predicted"/>
<sequence>MIGTAVCTTTVRARARLAIFRALPREGLPRTEDTITLETARIPDLVTAVGTVMSIDDAHLDRPRPGTGGRHIEIATGRVIARLDTTVGAEVTVGVGVEARDEAVTMDKKAEK</sequence>
<dbReference type="Proteomes" id="UP000325945">
    <property type="component" value="Unassembled WGS sequence"/>
</dbReference>
<name>A0A5N6X6F0_9EURO</name>
<protein>
    <submittedName>
        <fullName evidence="1">Uncharacterized protein</fullName>
    </submittedName>
</protein>
<dbReference type="AlphaFoldDB" id="A0A5N6X6F0"/>
<evidence type="ECO:0000313" key="1">
    <source>
        <dbReference type="EMBL" id="KAE8328418.1"/>
    </source>
</evidence>